<evidence type="ECO:0000313" key="9">
    <source>
        <dbReference type="Proteomes" id="UP000613030"/>
    </source>
</evidence>
<evidence type="ECO:0000256" key="4">
    <source>
        <dbReference type="ARBA" id="ARBA00022989"/>
    </source>
</evidence>
<keyword evidence="9" id="KW-1185">Reference proteome</keyword>
<comment type="subcellular location">
    <subcellularLocation>
        <location evidence="1">Cell membrane</location>
        <topology evidence="1">Multi-pass membrane protein</topology>
    </subcellularLocation>
</comment>
<dbReference type="EMBL" id="JAERRB010000014">
    <property type="protein sequence ID" value="MBL0745104.1"/>
    <property type="molecule type" value="Genomic_DNA"/>
</dbReference>
<feature type="transmembrane region" description="Helical" evidence="7">
    <location>
        <begin position="31"/>
        <end position="54"/>
    </location>
</feature>
<keyword evidence="4 7" id="KW-1133">Transmembrane helix</keyword>
<feature type="transmembrane region" description="Helical" evidence="7">
    <location>
        <begin position="245"/>
        <end position="268"/>
    </location>
</feature>
<dbReference type="NCBIfam" id="TIGR00765">
    <property type="entry name" value="yihY_not_rbn"/>
    <property type="match status" value="1"/>
</dbReference>
<comment type="caution">
    <text evidence="8">The sequence shown here is derived from an EMBL/GenBank/DDBJ whole genome shotgun (WGS) entry which is preliminary data.</text>
</comment>
<evidence type="ECO:0000256" key="3">
    <source>
        <dbReference type="ARBA" id="ARBA00022692"/>
    </source>
</evidence>
<dbReference type="InterPro" id="IPR017039">
    <property type="entry name" value="Virul_fac_BrkB"/>
</dbReference>
<dbReference type="PANTHER" id="PTHR30213">
    <property type="entry name" value="INNER MEMBRANE PROTEIN YHJD"/>
    <property type="match status" value="1"/>
</dbReference>
<sequence length="348" mass="38192">MKKFLTSSWSILKKTVLNFIEDDSFSYASSIAFYTIFSLPAILIISLSVGSAFFEHDVVQQELVNQVSRLIGRESAQEVEKILMNAAIDASSVFAKTVGVVTLVFSATTVFISLQASLNKIWGIKPKPLRGLVKFVLNRLLSLAMVMSIGFVLLVSLVVDTVLVVFQGFLSQILAGMTLYVLTAINIVVSLGFITLIFGLMFKVLPDAKIKWRDVWVGSFVTTVLFTIGKYLIGLYLGNSSFNSAYGAAGSLVIILVWVYYSTVIFLFGAELTSVYAEEIGSEITPYENAVKVQMVELEKDEKHGETVVVSNNHARHSENLEIVPHTAPETLQGDGPKLTVRPADKGQ</sequence>
<feature type="transmembrane region" description="Helical" evidence="7">
    <location>
        <begin position="135"/>
        <end position="159"/>
    </location>
</feature>
<feature type="transmembrane region" description="Helical" evidence="7">
    <location>
        <begin position="179"/>
        <end position="202"/>
    </location>
</feature>
<dbReference type="PIRSF" id="PIRSF035875">
    <property type="entry name" value="RNase_BN"/>
    <property type="match status" value="1"/>
</dbReference>
<dbReference type="PANTHER" id="PTHR30213:SF1">
    <property type="entry name" value="INNER MEMBRANE PROTEIN YHJD"/>
    <property type="match status" value="1"/>
</dbReference>
<feature type="transmembrane region" description="Helical" evidence="7">
    <location>
        <begin position="93"/>
        <end position="114"/>
    </location>
</feature>
<feature type="transmembrane region" description="Helical" evidence="7">
    <location>
        <begin position="214"/>
        <end position="233"/>
    </location>
</feature>
<dbReference type="Pfam" id="PF03631">
    <property type="entry name" value="Virul_fac_BrkB"/>
    <property type="match status" value="1"/>
</dbReference>
<keyword evidence="5 7" id="KW-0472">Membrane</keyword>
<reference evidence="8 9" key="1">
    <citation type="submission" date="2021-01" db="EMBL/GenBank/DDBJ databases">
        <title>Chryseolinea sp. Jin1 Genome sequencing and assembly.</title>
        <authorList>
            <person name="Kim I."/>
        </authorList>
    </citation>
    <scope>NUCLEOTIDE SEQUENCE [LARGE SCALE GENOMIC DNA]</scope>
    <source>
        <strain evidence="8 9">Jin1</strain>
    </source>
</reference>
<protein>
    <submittedName>
        <fullName evidence="8">YihY/virulence factor BrkB family protein</fullName>
    </submittedName>
</protein>
<dbReference type="RefSeq" id="WP_202015321.1">
    <property type="nucleotide sequence ID" value="NZ_JAERRB010000014.1"/>
</dbReference>
<evidence type="ECO:0000256" key="5">
    <source>
        <dbReference type="ARBA" id="ARBA00023136"/>
    </source>
</evidence>
<evidence type="ECO:0000256" key="6">
    <source>
        <dbReference type="SAM" id="MobiDB-lite"/>
    </source>
</evidence>
<dbReference type="Proteomes" id="UP000613030">
    <property type="component" value="Unassembled WGS sequence"/>
</dbReference>
<keyword evidence="2" id="KW-1003">Cell membrane</keyword>
<feature type="region of interest" description="Disordered" evidence="6">
    <location>
        <begin position="328"/>
        <end position="348"/>
    </location>
</feature>
<proteinExistence type="predicted"/>
<organism evidence="8 9">
    <name type="scientific">Chryseolinea lacunae</name>
    <dbReference type="NCBI Taxonomy" id="2801331"/>
    <lineage>
        <taxon>Bacteria</taxon>
        <taxon>Pseudomonadati</taxon>
        <taxon>Bacteroidota</taxon>
        <taxon>Cytophagia</taxon>
        <taxon>Cytophagales</taxon>
        <taxon>Fulvivirgaceae</taxon>
        <taxon>Chryseolinea</taxon>
    </lineage>
</organism>
<evidence type="ECO:0000256" key="1">
    <source>
        <dbReference type="ARBA" id="ARBA00004651"/>
    </source>
</evidence>
<keyword evidence="3 7" id="KW-0812">Transmembrane</keyword>
<evidence type="ECO:0000256" key="2">
    <source>
        <dbReference type="ARBA" id="ARBA00022475"/>
    </source>
</evidence>
<name>A0ABS1L084_9BACT</name>
<accession>A0ABS1L084</accession>
<evidence type="ECO:0000256" key="7">
    <source>
        <dbReference type="SAM" id="Phobius"/>
    </source>
</evidence>
<evidence type="ECO:0000313" key="8">
    <source>
        <dbReference type="EMBL" id="MBL0745104.1"/>
    </source>
</evidence>
<gene>
    <name evidence="8" type="ORF">JI741_27995</name>
</gene>